<dbReference type="SUPFAM" id="SSF56935">
    <property type="entry name" value="Porins"/>
    <property type="match status" value="1"/>
</dbReference>
<dbReference type="GO" id="GO:0030246">
    <property type="term" value="F:carbohydrate binding"/>
    <property type="evidence" value="ECO:0007669"/>
    <property type="project" value="InterPro"/>
</dbReference>
<evidence type="ECO:0000313" key="3">
    <source>
        <dbReference type="Proteomes" id="UP000316008"/>
    </source>
</evidence>
<evidence type="ECO:0000256" key="1">
    <source>
        <dbReference type="SAM" id="SignalP"/>
    </source>
</evidence>
<dbReference type="SUPFAM" id="SSF49452">
    <property type="entry name" value="Starch-binding domain-like"/>
    <property type="match status" value="1"/>
</dbReference>
<name>A0A556N341_9FLAO</name>
<accession>A0A556N341</accession>
<keyword evidence="2" id="KW-0675">Receptor</keyword>
<dbReference type="Proteomes" id="UP000316008">
    <property type="component" value="Unassembled WGS sequence"/>
</dbReference>
<feature type="signal peptide" evidence="1">
    <location>
        <begin position="1"/>
        <end position="18"/>
    </location>
</feature>
<proteinExistence type="predicted"/>
<organism evidence="2 3">
    <name type="scientific">Fluviicola chungangensis</name>
    <dbReference type="NCBI Taxonomy" id="2597671"/>
    <lineage>
        <taxon>Bacteria</taxon>
        <taxon>Pseudomonadati</taxon>
        <taxon>Bacteroidota</taxon>
        <taxon>Flavobacteriia</taxon>
        <taxon>Flavobacteriales</taxon>
        <taxon>Crocinitomicaceae</taxon>
        <taxon>Fluviicola</taxon>
    </lineage>
</organism>
<dbReference type="InterPro" id="IPR013784">
    <property type="entry name" value="Carb-bd-like_fold"/>
</dbReference>
<comment type="caution">
    <text evidence="2">The sequence shown here is derived from an EMBL/GenBank/DDBJ whole genome shotgun (WGS) entry which is preliminary data.</text>
</comment>
<dbReference type="OrthoDB" id="9804995at2"/>
<dbReference type="EMBL" id="VLPL01000002">
    <property type="protein sequence ID" value="TSJ46617.1"/>
    <property type="molecule type" value="Genomic_DNA"/>
</dbReference>
<protein>
    <submittedName>
        <fullName evidence="2">TonB-dependent receptor</fullName>
    </submittedName>
</protein>
<dbReference type="RefSeq" id="WP_144332154.1">
    <property type="nucleotide sequence ID" value="NZ_VLPL01000002.1"/>
</dbReference>
<keyword evidence="3" id="KW-1185">Reference proteome</keyword>
<keyword evidence="1" id="KW-0732">Signal</keyword>
<dbReference type="Gene3D" id="2.60.40.1120">
    <property type="entry name" value="Carboxypeptidase-like, regulatory domain"/>
    <property type="match status" value="1"/>
</dbReference>
<dbReference type="Pfam" id="PF13620">
    <property type="entry name" value="CarboxypepD_reg"/>
    <property type="match status" value="1"/>
</dbReference>
<gene>
    <name evidence="2" type="ORF">FO442_05510</name>
</gene>
<evidence type="ECO:0000313" key="2">
    <source>
        <dbReference type="EMBL" id="TSJ46617.1"/>
    </source>
</evidence>
<dbReference type="AlphaFoldDB" id="A0A556N341"/>
<sequence length="814" mass="90660">MKTILTLLVCAFSSILIAQPTQTVRGTVLDSESDFPVFGAQVILTLSDSSKLKTMTNNEGVFEFLNVPVGKHPLTVKSSVYENYSLSVDVNSGKQTVLEIKVKERISEVEEVVVVAQKQGEVKNEMATVSAQQFSVEETERYAGSRGDPARMASNFAGVQGADDSRNDIVVRGNSPLGIVYKVEGIDIPNPSHFSISGSSGGPVSIINNKSLANSDFFMSAFPAEYGNSVSGIFDLKLRNGNSKQHEFTGQFGFLGTEVMAEGPLSKKNNASYLIMGRYSTLSLFQFMGIRIGTDAVPVYGDGAFKFNFPLKKGGQLSLWGIGGKSDIKILISEQTEYTTDLYGEGDRDQYFGTGMGVAGLTYKKSLSERTFLTTTFSGSIEDQHSHHDLLNRSLDTTYNGSEPEVKIRVDSIYRIMGYDFKIAKYSGMFSINHKIGKQHIIKTGLNTDFFTFNMIDSVLNTAGTQFVNRWDYKGQGGVLVQPFFQWKYRITETMDFTAGLHAQYYSFSNSLSPVEPRLGWKWSMKGNQKLFAGAGLHSQTQPYYTYTYHLEDAAGNQIYHNKKMGFTKSMHSAIGYEKNFKKGFQFKTEIYYQYLFEVPVTVQPSSFSMINQGSGFARFFPDTLKNSGTGVNYGLELTLQKFFDKSFYILTTVSIYDSKYKGSDGIERNTSYNGLYTANILFGKEFKLGKKHTLGLGGKVTVAGGKRYGYINLPATSAQKELIFSDSLFNTRQFKDYFRADLKISWKMNAKKATHEIGLDLVNILNTRNILGLAYAPDLADPSKEPLAEKTQLGFLPIFYYRISFKLASGKKE</sequence>
<reference evidence="2 3" key="1">
    <citation type="submission" date="2019-07" db="EMBL/GenBank/DDBJ databases">
        <authorList>
            <person name="Huq M.A."/>
        </authorList>
    </citation>
    <scope>NUCLEOTIDE SEQUENCE [LARGE SCALE GENOMIC DNA]</scope>
    <source>
        <strain evidence="2 3">MAH-3</strain>
    </source>
</reference>
<feature type="chain" id="PRO_5021936289" evidence="1">
    <location>
        <begin position="19"/>
        <end position="814"/>
    </location>
</feature>